<dbReference type="AlphaFoldDB" id="A0AA36AXM6"/>
<accession>A0AA36AXM6</accession>
<organism evidence="1 2">
    <name type="scientific">Octopus vulgaris</name>
    <name type="common">Common octopus</name>
    <dbReference type="NCBI Taxonomy" id="6645"/>
    <lineage>
        <taxon>Eukaryota</taxon>
        <taxon>Metazoa</taxon>
        <taxon>Spiralia</taxon>
        <taxon>Lophotrochozoa</taxon>
        <taxon>Mollusca</taxon>
        <taxon>Cephalopoda</taxon>
        <taxon>Coleoidea</taxon>
        <taxon>Octopodiformes</taxon>
        <taxon>Octopoda</taxon>
        <taxon>Incirrata</taxon>
        <taxon>Octopodidae</taxon>
        <taxon>Octopus</taxon>
    </lineage>
</organism>
<dbReference type="EMBL" id="OX597818">
    <property type="protein sequence ID" value="CAI9723476.1"/>
    <property type="molecule type" value="Genomic_DNA"/>
</dbReference>
<evidence type="ECO:0000313" key="2">
    <source>
        <dbReference type="Proteomes" id="UP001162480"/>
    </source>
</evidence>
<evidence type="ECO:0000313" key="1">
    <source>
        <dbReference type="EMBL" id="CAI9723476.1"/>
    </source>
</evidence>
<proteinExistence type="predicted"/>
<reference evidence="1" key="1">
    <citation type="submission" date="2023-08" db="EMBL/GenBank/DDBJ databases">
        <authorList>
            <person name="Alioto T."/>
            <person name="Alioto T."/>
            <person name="Gomez Garrido J."/>
        </authorList>
    </citation>
    <scope>NUCLEOTIDE SEQUENCE</scope>
</reference>
<name>A0AA36AXM6_OCTVU</name>
<dbReference type="Proteomes" id="UP001162480">
    <property type="component" value="Chromosome 5"/>
</dbReference>
<keyword evidence="2" id="KW-1185">Reference proteome</keyword>
<sequence length="78" mass="8887">MQKKKNKCSRRGSIIRHMILIFSIDVEKKIQGGAEKFLIEGPVKEHDPRISSNHCTNVVTGRSEEFVIILAPEEKKNV</sequence>
<protein>
    <submittedName>
        <fullName evidence="1">Uncharacterized protein</fullName>
    </submittedName>
</protein>
<gene>
    <name evidence="1" type="ORF">OCTVUL_1B005142</name>
</gene>